<name>A0A4Q9KG87_9ACTN</name>
<dbReference type="Gene3D" id="3.10.105.10">
    <property type="entry name" value="Dipeptide-binding Protein, Domain 3"/>
    <property type="match status" value="2"/>
</dbReference>
<dbReference type="GO" id="GO:0030313">
    <property type="term" value="C:cell envelope"/>
    <property type="evidence" value="ECO:0007669"/>
    <property type="project" value="UniProtKB-SubCell"/>
</dbReference>
<keyword evidence="8" id="KW-1185">Reference proteome</keyword>
<dbReference type="Proteomes" id="UP000292373">
    <property type="component" value="Unassembled WGS sequence"/>
</dbReference>
<evidence type="ECO:0000313" key="7">
    <source>
        <dbReference type="EMBL" id="TBT85432.1"/>
    </source>
</evidence>
<dbReference type="Gene3D" id="3.90.76.10">
    <property type="entry name" value="Dipeptide-binding Protein, Domain 1"/>
    <property type="match status" value="1"/>
</dbReference>
<feature type="region of interest" description="Disordered" evidence="5">
    <location>
        <begin position="22"/>
        <end position="47"/>
    </location>
</feature>
<proteinExistence type="inferred from homology"/>
<evidence type="ECO:0000313" key="8">
    <source>
        <dbReference type="Proteomes" id="UP000292373"/>
    </source>
</evidence>
<comment type="caution">
    <text evidence="7">The sequence shown here is derived from an EMBL/GenBank/DDBJ whole genome shotgun (WGS) entry which is preliminary data.</text>
</comment>
<dbReference type="SUPFAM" id="SSF53850">
    <property type="entry name" value="Periplasmic binding protein-like II"/>
    <property type="match status" value="1"/>
</dbReference>
<evidence type="ECO:0000256" key="1">
    <source>
        <dbReference type="ARBA" id="ARBA00004196"/>
    </source>
</evidence>
<sequence length="503" mass="53615">MRRPLAGTVALLVVLAGCTLPSNDPEPAHEPVDTPATMASASPTPPPRPFTVTTTEVPATFDPAAATTAADAIVALNAFSRLMVVHPQVAELKPDLARDCLYTSPTTYECDLSEGLTFHNGHALTASDVKFSIERAYRLSVPSSSIRLFDSLNRVEVADDLTVRFHLKYADTQFGHALATPAASIVDEELYDPDAVRPNEGQVVGSGPYELVTTAPDRLVFERFTDYRGALTGQIDEIQLEFAADSAAVEAAVAEASTDVVWRSLSASALERITTEMAAGGGRTESGFTRVELAGARVNRLVFRPASPFRDDPAVRGAVAAALQADRTLASVVPPTVEGSVDAFPVGGQAEMPDLGGQRLRLTLAYTSRAPGARDRAAVLRDRLEESAGMSVQLVPDTLEADLVLTDRPAWVNTAFGWLQPYVDDALPGSQAKIDQLVQSARETPDPATRNALLAEIQQQAAVDLTLIPLSVGPENMLLGPGTTLQGQPFGPAWQLGLWSLRD</sequence>
<dbReference type="Gene3D" id="3.40.190.10">
    <property type="entry name" value="Periplasmic binding protein-like II"/>
    <property type="match status" value="1"/>
</dbReference>
<dbReference type="GO" id="GO:0042597">
    <property type="term" value="C:periplasmic space"/>
    <property type="evidence" value="ECO:0007669"/>
    <property type="project" value="UniProtKB-ARBA"/>
</dbReference>
<accession>A0A4Q9KG87</accession>
<evidence type="ECO:0000256" key="3">
    <source>
        <dbReference type="ARBA" id="ARBA00022448"/>
    </source>
</evidence>
<dbReference type="InterPro" id="IPR000914">
    <property type="entry name" value="SBP_5_dom"/>
</dbReference>
<keyword evidence="3" id="KW-0813">Transport</keyword>
<evidence type="ECO:0000259" key="6">
    <source>
        <dbReference type="Pfam" id="PF00496"/>
    </source>
</evidence>
<comment type="subcellular location">
    <subcellularLocation>
        <location evidence="1">Cell envelope</location>
    </subcellularLocation>
</comment>
<dbReference type="GO" id="GO:0015833">
    <property type="term" value="P:peptide transport"/>
    <property type="evidence" value="ECO:0007669"/>
    <property type="project" value="TreeGrafter"/>
</dbReference>
<dbReference type="PANTHER" id="PTHR30290:SF10">
    <property type="entry name" value="PERIPLASMIC OLIGOPEPTIDE-BINDING PROTEIN-RELATED"/>
    <property type="match status" value="1"/>
</dbReference>
<evidence type="ECO:0000256" key="2">
    <source>
        <dbReference type="ARBA" id="ARBA00005695"/>
    </source>
</evidence>
<comment type="similarity">
    <text evidence="2">Belongs to the bacterial solute-binding protein 5 family.</text>
</comment>
<reference evidence="7 8" key="1">
    <citation type="submission" date="2019-01" db="EMBL/GenBank/DDBJ databases">
        <title>Lactibacter flavus gen. nov., sp. nov., a novel bacterium of the family Propionibacteriaceae isolated from raw milk and dairy products.</title>
        <authorList>
            <person name="Huptas C."/>
            <person name="Wenning M."/>
            <person name="Breitenwieser F."/>
            <person name="Doll E."/>
            <person name="Von Neubeck M."/>
            <person name="Busse H.-J."/>
            <person name="Scherer S."/>
        </authorList>
    </citation>
    <scope>NUCLEOTIDE SEQUENCE [LARGE SCALE GENOMIC DNA]</scope>
    <source>
        <strain evidence="7 8">KCTC 33808</strain>
    </source>
</reference>
<dbReference type="AlphaFoldDB" id="A0A4Q9KG87"/>
<dbReference type="PANTHER" id="PTHR30290">
    <property type="entry name" value="PERIPLASMIC BINDING COMPONENT OF ABC TRANSPORTER"/>
    <property type="match status" value="1"/>
</dbReference>
<dbReference type="InterPro" id="IPR030678">
    <property type="entry name" value="Peptide/Ni-bd"/>
</dbReference>
<dbReference type="Pfam" id="PF00496">
    <property type="entry name" value="SBP_bac_5"/>
    <property type="match status" value="1"/>
</dbReference>
<dbReference type="GO" id="GO:1904680">
    <property type="term" value="F:peptide transmembrane transporter activity"/>
    <property type="evidence" value="ECO:0007669"/>
    <property type="project" value="TreeGrafter"/>
</dbReference>
<keyword evidence="4" id="KW-0732">Signal</keyword>
<feature type="domain" description="Solute-binding protein family 5" evidence="6">
    <location>
        <begin position="91"/>
        <end position="339"/>
    </location>
</feature>
<evidence type="ECO:0000256" key="5">
    <source>
        <dbReference type="SAM" id="MobiDB-lite"/>
    </source>
</evidence>
<dbReference type="PIRSF" id="PIRSF002741">
    <property type="entry name" value="MppA"/>
    <property type="match status" value="1"/>
</dbReference>
<dbReference type="RefSeq" id="WP_131167773.1">
    <property type="nucleotide sequence ID" value="NZ_SDMQ01000005.1"/>
</dbReference>
<dbReference type="EMBL" id="SDMQ01000005">
    <property type="protein sequence ID" value="TBT85432.1"/>
    <property type="molecule type" value="Genomic_DNA"/>
</dbReference>
<organism evidence="7 8">
    <name type="scientific">Propioniciclava sinopodophylli</name>
    <dbReference type="NCBI Taxonomy" id="1837344"/>
    <lineage>
        <taxon>Bacteria</taxon>
        <taxon>Bacillati</taxon>
        <taxon>Actinomycetota</taxon>
        <taxon>Actinomycetes</taxon>
        <taxon>Propionibacteriales</taxon>
        <taxon>Propionibacteriaceae</taxon>
        <taxon>Propioniciclava</taxon>
    </lineage>
</organism>
<protein>
    <recommendedName>
        <fullName evidence="6">Solute-binding protein family 5 domain-containing protein</fullName>
    </recommendedName>
</protein>
<evidence type="ECO:0000256" key="4">
    <source>
        <dbReference type="ARBA" id="ARBA00022729"/>
    </source>
</evidence>
<dbReference type="OrthoDB" id="9801912at2"/>
<dbReference type="PROSITE" id="PS51257">
    <property type="entry name" value="PROKAR_LIPOPROTEIN"/>
    <property type="match status" value="1"/>
</dbReference>
<dbReference type="InterPro" id="IPR039424">
    <property type="entry name" value="SBP_5"/>
</dbReference>
<dbReference type="GO" id="GO:0043190">
    <property type="term" value="C:ATP-binding cassette (ABC) transporter complex"/>
    <property type="evidence" value="ECO:0007669"/>
    <property type="project" value="InterPro"/>
</dbReference>
<gene>
    <name evidence="7" type="ORF">ET989_06730</name>
</gene>